<dbReference type="PROSITE" id="PS00681">
    <property type="entry name" value="CHAPERONINS_CPN10"/>
    <property type="match status" value="1"/>
</dbReference>
<gene>
    <name evidence="3 6" type="primary">groES</name>
    <name evidence="3" type="synonym">groS</name>
    <name evidence="6" type="ORF">Bdt_3271</name>
</gene>
<feature type="region of interest" description="Disordered" evidence="5">
    <location>
        <begin position="1"/>
        <end position="70"/>
    </location>
</feature>
<dbReference type="HAMAP" id="MF_00580">
    <property type="entry name" value="CH10"/>
    <property type="match status" value="1"/>
</dbReference>
<dbReference type="Gene3D" id="2.30.33.40">
    <property type="entry name" value="GroES chaperonin"/>
    <property type="match status" value="1"/>
</dbReference>
<keyword evidence="2 3" id="KW-0143">Chaperone</keyword>
<keyword evidence="3" id="KW-0963">Cytoplasm</keyword>
<sequence length="224" mass="23315">MKGLFVAKKKSSAKKASVKKVVKKAVKKSGVKKSPAKAAKKPAPAKKKAPAKKTAAKAPAKKAAVKKPAVKKAVAKKPVAKKAVKAGKPAAKKAAAKPAKAAAPKVAMPTAHLVRESAPVKKLDLSGFVTPLDDRLMVQVSGAEKMTAGGLYIPDSVADTSGNMQGFVVAVGRGHMNKKGHVRPMDVQVGDKVVFSEYAGSKIKIQNEDLIILREADVMGVVSK</sequence>
<proteinExistence type="inferred from homology"/>
<dbReference type="HOGENOM" id="CLU_1233049_0_0_7"/>
<dbReference type="GO" id="GO:0005737">
    <property type="term" value="C:cytoplasm"/>
    <property type="evidence" value="ECO:0007669"/>
    <property type="project" value="UniProtKB-SubCell"/>
</dbReference>
<evidence type="ECO:0000313" key="6">
    <source>
        <dbReference type="EMBL" id="AFY02946.1"/>
    </source>
</evidence>
<dbReference type="EMBL" id="CP002930">
    <property type="protein sequence ID" value="AFY02946.1"/>
    <property type="molecule type" value="Genomic_DNA"/>
</dbReference>
<evidence type="ECO:0000256" key="1">
    <source>
        <dbReference type="ARBA" id="ARBA00006975"/>
    </source>
</evidence>
<dbReference type="Pfam" id="PF00166">
    <property type="entry name" value="Cpn10"/>
    <property type="match status" value="1"/>
</dbReference>
<feature type="compositionally biased region" description="Basic residues" evidence="5">
    <location>
        <begin position="7"/>
        <end position="70"/>
    </location>
</feature>
<evidence type="ECO:0000256" key="5">
    <source>
        <dbReference type="SAM" id="MobiDB-lite"/>
    </source>
</evidence>
<dbReference type="GO" id="GO:0005524">
    <property type="term" value="F:ATP binding"/>
    <property type="evidence" value="ECO:0007669"/>
    <property type="project" value="InterPro"/>
</dbReference>
<evidence type="ECO:0000256" key="2">
    <source>
        <dbReference type="ARBA" id="ARBA00023186"/>
    </source>
</evidence>
<reference evidence="6 7" key="1">
    <citation type="journal article" date="2012" name="BMC Genomics">
        <title>Genome analysis of a simultaneously predatory and prey-independent, novel Bdellovibrio bacteriovorus from the River Tiber, supports in silico predictions of both ancient and recent lateral gene transfer from diverse bacteria.</title>
        <authorList>
            <person name="Hobley L."/>
            <person name="Lerner T.R."/>
            <person name="Williams L.E."/>
            <person name="Lambert C."/>
            <person name="Till R."/>
            <person name="Milner D.S."/>
            <person name="Basford S.M."/>
            <person name="Capeness M.J."/>
            <person name="Fenton A.K."/>
            <person name="Atterbury R.J."/>
            <person name="Harris M.A."/>
            <person name="Sockett R.E."/>
        </authorList>
    </citation>
    <scope>NUCLEOTIDE SEQUENCE [LARGE SCALE GENOMIC DNA]</scope>
    <source>
        <strain evidence="6 7">Tiberius</strain>
    </source>
</reference>
<dbReference type="PANTHER" id="PTHR10772">
    <property type="entry name" value="10 KDA HEAT SHOCK PROTEIN"/>
    <property type="match status" value="1"/>
</dbReference>
<evidence type="ECO:0000313" key="7">
    <source>
        <dbReference type="Proteomes" id="UP000010074"/>
    </source>
</evidence>
<comment type="similarity">
    <text evidence="1 3 4">Belongs to the GroES chaperonin family.</text>
</comment>
<dbReference type="InterPro" id="IPR018369">
    <property type="entry name" value="Chaprnonin_Cpn10_CS"/>
</dbReference>
<dbReference type="InterPro" id="IPR011032">
    <property type="entry name" value="GroES-like_sf"/>
</dbReference>
<dbReference type="Proteomes" id="UP000010074">
    <property type="component" value="Chromosome"/>
</dbReference>
<dbReference type="InterPro" id="IPR037124">
    <property type="entry name" value="Chaperonin_GroES_sf"/>
</dbReference>
<accession>K7YSV9</accession>
<evidence type="ECO:0000256" key="3">
    <source>
        <dbReference type="HAMAP-Rule" id="MF_00580"/>
    </source>
</evidence>
<dbReference type="FunFam" id="2.30.33.40:FF:000001">
    <property type="entry name" value="10 kDa chaperonin"/>
    <property type="match status" value="1"/>
</dbReference>
<comment type="subunit">
    <text evidence="3">Heptamer of 7 subunits arranged in a ring. Interacts with the chaperonin GroEL.</text>
</comment>
<dbReference type="OrthoDB" id="5296439at2"/>
<dbReference type="GO" id="GO:0051082">
    <property type="term" value="F:unfolded protein binding"/>
    <property type="evidence" value="ECO:0007669"/>
    <property type="project" value="TreeGrafter"/>
</dbReference>
<dbReference type="SMART" id="SM00883">
    <property type="entry name" value="Cpn10"/>
    <property type="match status" value="1"/>
</dbReference>
<comment type="function">
    <text evidence="3 4">Together with the chaperonin GroEL, plays an essential role in assisting protein folding. The GroEL-GroES system forms a nano-cage that allows encapsulation of the non-native substrate proteins and provides a physical environment optimized to promote and accelerate protein folding. GroES binds to the apical surface of the GroEL ring, thereby capping the opening of the GroEL channel.</text>
</comment>
<dbReference type="SUPFAM" id="SSF50129">
    <property type="entry name" value="GroES-like"/>
    <property type="match status" value="1"/>
</dbReference>
<dbReference type="CDD" id="cd00320">
    <property type="entry name" value="cpn10"/>
    <property type="match status" value="1"/>
</dbReference>
<dbReference type="PRINTS" id="PR00297">
    <property type="entry name" value="CHAPERONIN10"/>
</dbReference>
<dbReference type="PATRIC" id="fig|1069642.3.peg.3237"/>
<dbReference type="STRING" id="1069642.Bdt_3271"/>
<dbReference type="GO" id="GO:0051087">
    <property type="term" value="F:protein-folding chaperone binding"/>
    <property type="evidence" value="ECO:0007669"/>
    <property type="project" value="TreeGrafter"/>
</dbReference>
<dbReference type="GO" id="GO:0044183">
    <property type="term" value="F:protein folding chaperone"/>
    <property type="evidence" value="ECO:0007669"/>
    <property type="project" value="InterPro"/>
</dbReference>
<name>K7YSV9_BDEBC</name>
<dbReference type="KEGG" id="bbat:Bdt_3271"/>
<dbReference type="InterPro" id="IPR020818">
    <property type="entry name" value="Chaperonin_GroES"/>
</dbReference>
<protein>
    <recommendedName>
        <fullName evidence="3">Co-chaperonin GroES</fullName>
    </recommendedName>
    <alternativeName>
        <fullName evidence="3">10 kDa chaperonin</fullName>
    </alternativeName>
    <alternativeName>
        <fullName evidence="3">Chaperonin-10</fullName>
        <shortName evidence="3">Cpn10</shortName>
    </alternativeName>
</protein>
<organism evidence="6 7">
    <name type="scientific">Bdellovibrio bacteriovorus str. Tiberius</name>
    <dbReference type="NCBI Taxonomy" id="1069642"/>
    <lineage>
        <taxon>Bacteria</taxon>
        <taxon>Pseudomonadati</taxon>
        <taxon>Bdellovibrionota</taxon>
        <taxon>Bdellovibrionia</taxon>
        <taxon>Bdellovibrionales</taxon>
        <taxon>Pseudobdellovibrionaceae</taxon>
        <taxon>Bdellovibrio</taxon>
    </lineage>
</organism>
<dbReference type="PANTHER" id="PTHR10772:SF63">
    <property type="entry name" value="20 KDA CHAPERONIN, CHLOROPLASTIC"/>
    <property type="match status" value="1"/>
</dbReference>
<comment type="subcellular location">
    <subcellularLocation>
        <location evidence="3">Cytoplasm</location>
    </subcellularLocation>
</comment>
<dbReference type="AlphaFoldDB" id="K7YSV9"/>
<dbReference type="GO" id="GO:0046872">
    <property type="term" value="F:metal ion binding"/>
    <property type="evidence" value="ECO:0007669"/>
    <property type="project" value="TreeGrafter"/>
</dbReference>
<evidence type="ECO:0000256" key="4">
    <source>
        <dbReference type="RuleBase" id="RU000535"/>
    </source>
</evidence>